<protein>
    <submittedName>
        <fullName evidence="1">Uncharacterized protein</fullName>
    </submittedName>
</protein>
<sequence length="51" mass="5707">MLTSAVITEIARIAVTATQFVQHSWYVTCYFCRDASSQKAKPEAIKSILDL</sequence>
<name>A0A0B7C181_9EUPU</name>
<evidence type="ECO:0000313" key="1">
    <source>
        <dbReference type="EMBL" id="CEK98948.1"/>
    </source>
</evidence>
<organism evidence="1">
    <name type="scientific">Arion vulgaris</name>
    <dbReference type="NCBI Taxonomy" id="1028688"/>
    <lineage>
        <taxon>Eukaryota</taxon>
        <taxon>Metazoa</taxon>
        <taxon>Spiralia</taxon>
        <taxon>Lophotrochozoa</taxon>
        <taxon>Mollusca</taxon>
        <taxon>Gastropoda</taxon>
        <taxon>Heterobranchia</taxon>
        <taxon>Euthyneura</taxon>
        <taxon>Panpulmonata</taxon>
        <taxon>Eupulmonata</taxon>
        <taxon>Stylommatophora</taxon>
        <taxon>Helicina</taxon>
        <taxon>Arionoidea</taxon>
        <taxon>Arionidae</taxon>
        <taxon>Arion</taxon>
    </lineage>
</organism>
<dbReference type="AlphaFoldDB" id="A0A0B7C181"/>
<reference evidence="1" key="1">
    <citation type="submission" date="2014-12" db="EMBL/GenBank/DDBJ databases">
        <title>Insight into the proteome of Arion vulgaris.</title>
        <authorList>
            <person name="Aradska J."/>
            <person name="Bulat T."/>
            <person name="Smidak R."/>
            <person name="Sarate P."/>
            <person name="Gangsoo J."/>
            <person name="Sialana F."/>
            <person name="Bilban M."/>
            <person name="Lubec G."/>
        </authorList>
    </citation>
    <scope>NUCLEOTIDE SEQUENCE</scope>
    <source>
        <tissue evidence="1">Skin</tissue>
    </source>
</reference>
<dbReference type="EMBL" id="HACG01052077">
    <property type="protein sequence ID" value="CEK98948.1"/>
    <property type="molecule type" value="Transcribed_RNA"/>
</dbReference>
<gene>
    <name evidence="1" type="primary">ORF220037</name>
</gene>
<proteinExistence type="predicted"/>
<accession>A0A0B7C181</accession>